<proteinExistence type="predicted"/>
<evidence type="ECO:0000313" key="1">
    <source>
        <dbReference type="EMBL" id="OUC80516.1"/>
    </source>
</evidence>
<dbReference type="STRING" id="417102.CA982_01905"/>
<dbReference type="AlphaFoldDB" id="A0A243QFZ8"/>
<evidence type="ECO:0000313" key="2">
    <source>
        <dbReference type="Proteomes" id="UP000194632"/>
    </source>
</evidence>
<reference evidence="1 2" key="1">
    <citation type="submission" date="2017-05" db="EMBL/GenBank/DDBJ databases">
        <title>Biotechnological potential of actinobacteria isolated from South African environments.</title>
        <authorList>
            <person name="Le Roes-Hill M."/>
            <person name="Prins A."/>
            <person name="Durrell K.A."/>
        </authorList>
    </citation>
    <scope>NUCLEOTIDE SEQUENCE [LARGE SCALE GENOMIC DNA]</scope>
    <source>
        <strain evidence="1">BS2</strain>
    </source>
</reference>
<dbReference type="EMBL" id="NGFO01000002">
    <property type="protein sequence ID" value="OUC80516.1"/>
    <property type="molecule type" value="Genomic_DNA"/>
</dbReference>
<protein>
    <submittedName>
        <fullName evidence="1">Uncharacterized protein</fullName>
    </submittedName>
</protein>
<accession>A0A243QFZ8</accession>
<dbReference type="Proteomes" id="UP000194632">
    <property type="component" value="Unassembled WGS sequence"/>
</dbReference>
<gene>
    <name evidence="1" type="ORF">CA982_01905</name>
</gene>
<sequence length="260" mass="29258">MTRFPLAFFSFVALSDNTPENHRDYNRWHLMDHRPENLALPGVAWGERWSRNVEVTGSPCVNDEFDAIDYVAMYWFDNPVEKSVAEWNQLGADSFEWGRGPLIPGVQRPLLGFFRPVKGYAAPSALVSAEVLPFRPNQGVHLTLTRFDDARGVLAHEHHAAEDRELIPELLDLAGVAGVWTFSFSHHQNVTMRPRVNADDPAGSMRIRLVYIDDDLASTTTRLQEAAAAFDTEHGYGRDDSAVQTLASVPLRTIVPFVDW</sequence>
<comment type="caution">
    <text evidence="1">The sequence shown here is derived from an EMBL/GenBank/DDBJ whole genome shotgun (WGS) entry which is preliminary data.</text>
</comment>
<name>A0A243QFZ8_9ACTN</name>
<keyword evidence="2" id="KW-1185">Reference proteome</keyword>
<dbReference type="OrthoDB" id="3666940at2"/>
<organism evidence="1 2">
    <name type="scientific">Gordonia lacunae</name>
    <dbReference type="NCBI Taxonomy" id="417102"/>
    <lineage>
        <taxon>Bacteria</taxon>
        <taxon>Bacillati</taxon>
        <taxon>Actinomycetota</taxon>
        <taxon>Actinomycetes</taxon>
        <taxon>Mycobacteriales</taxon>
        <taxon>Gordoniaceae</taxon>
        <taxon>Gordonia</taxon>
    </lineage>
</organism>
<dbReference type="RefSeq" id="WP_086533663.1">
    <property type="nucleotide sequence ID" value="NZ_NGFO01000002.1"/>
</dbReference>